<dbReference type="Proteomes" id="UP000000686">
    <property type="component" value="Chromosome"/>
</dbReference>
<feature type="region of interest" description="Disordered" evidence="1">
    <location>
        <begin position="59"/>
        <end position="102"/>
    </location>
</feature>
<dbReference type="KEGG" id="pfv:Psefu_2427"/>
<gene>
    <name evidence="2" type="ordered locus">Psefu_2427</name>
</gene>
<keyword evidence="3" id="KW-1185">Reference proteome</keyword>
<evidence type="ECO:0000256" key="1">
    <source>
        <dbReference type="SAM" id="MobiDB-lite"/>
    </source>
</evidence>
<dbReference type="OrthoDB" id="8722685at2"/>
<evidence type="ECO:0000313" key="2">
    <source>
        <dbReference type="EMBL" id="AEF22393.1"/>
    </source>
</evidence>
<dbReference type="EMBL" id="CP002727">
    <property type="protein sequence ID" value="AEF22393.1"/>
    <property type="molecule type" value="Genomic_DNA"/>
</dbReference>
<reference evidence="2 3" key="1">
    <citation type="submission" date="2011-04" db="EMBL/GenBank/DDBJ databases">
        <title>Complete sequence of Pseudomonas fulva 12-X.</title>
        <authorList>
            <consortium name="US DOE Joint Genome Institute"/>
            <person name="Lucas S."/>
            <person name="Han J."/>
            <person name="Lapidus A."/>
            <person name="Cheng J.-F."/>
            <person name="Goodwin L."/>
            <person name="Pitluck S."/>
            <person name="Peters L."/>
            <person name="Mikhailova N."/>
            <person name="Pagani I."/>
            <person name="Davenport K."/>
            <person name="Han C."/>
            <person name="Tapia R."/>
            <person name="Land M."/>
            <person name="Hauser L."/>
            <person name="Kyrpides N."/>
            <person name="Ivanova N."/>
            <person name="Pagani I."/>
            <person name="Lcollab F.I."/>
            <person name="Woyke T."/>
        </authorList>
    </citation>
    <scope>NUCLEOTIDE SEQUENCE [LARGE SCALE GENOMIC DNA]</scope>
    <source>
        <strain evidence="3">12-X</strain>
    </source>
</reference>
<dbReference type="HOGENOM" id="CLU_2118979_0_0_6"/>
<dbReference type="AlphaFoldDB" id="F6ADV2"/>
<name>F6ADV2_PSEF1</name>
<organism evidence="2 3">
    <name type="scientific">Pseudomonas fulva (strain 12-X)</name>
    <dbReference type="NCBI Taxonomy" id="743720"/>
    <lineage>
        <taxon>Bacteria</taxon>
        <taxon>Pseudomonadati</taxon>
        <taxon>Pseudomonadota</taxon>
        <taxon>Gammaproteobacteria</taxon>
        <taxon>Pseudomonadales</taxon>
        <taxon>Pseudomonadaceae</taxon>
        <taxon>Pseudomonas</taxon>
    </lineage>
</organism>
<evidence type="ECO:0000313" key="3">
    <source>
        <dbReference type="Proteomes" id="UP000000686"/>
    </source>
</evidence>
<accession>F6ADV2</accession>
<dbReference type="RefSeq" id="WP_013791521.1">
    <property type="nucleotide sequence ID" value="NC_015556.1"/>
</dbReference>
<feature type="compositionally biased region" description="Basic and acidic residues" evidence="1">
    <location>
        <begin position="78"/>
        <end position="88"/>
    </location>
</feature>
<evidence type="ECO:0008006" key="4">
    <source>
        <dbReference type="Google" id="ProtNLM"/>
    </source>
</evidence>
<proteinExistence type="predicted"/>
<sequence>MRTQNVAGTERLLSLAIGTVGMISGIRQGGAAGLLKVGASAMLAKRGLTGHCQFKSLLTPATERPSGHQATHSSADASKLDEDRRMENALEETFPASDPISP</sequence>
<protein>
    <recommendedName>
        <fullName evidence="4">DUF2892 domain-containing protein</fullName>
    </recommendedName>
</protein>